<proteinExistence type="predicted"/>
<feature type="domain" description="DUF6265" evidence="1">
    <location>
        <begin position="2"/>
        <end position="114"/>
    </location>
</feature>
<accession>A0ABP8LGE9</accession>
<evidence type="ECO:0000313" key="3">
    <source>
        <dbReference type="Proteomes" id="UP001500552"/>
    </source>
</evidence>
<dbReference type="Proteomes" id="UP001500552">
    <property type="component" value="Unassembled WGS sequence"/>
</dbReference>
<organism evidence="2 3">
    <name type="scientific">Pontibacter saemangeumensis</name>
    <dbReference type="NCBI Taxonomy" id="1084525"/>
    <lineage>
        <taxon>Bacteria</taxon>
        <taxon>Pseudomonadati</taxon>
        <taxon>Bacteroidota</taxon>
        <taxon>Cytophagia</taxon>
        <taxon>Cytophagales</taxon>
        <taxon>Hymenobacteraceae</taxon>
        <taxon>Pontibacter</taxon>
    </lineage>
</organism>
<evidence type="ECO:0000313" key="2">
    <source>
        <dbReference type="EMBL" id="GAA4429221.1"/>
    </source>
</evidence>
<evidence type="ECO:0000259" key="1">
    <source>
        <dbReference type="Pfam" id="PF19780"/>
    </source>
</evidence>
<dbReference type="InterPro" id="IPR046232">
    <property type="entry name" value="DUF6265"/>
</dbReference>
<keyword evidence="3" id="KW-1185">Reference proteome</keyword>
<comment type="caution">
    <text evidence="2">The sequence shown here is derived from an EMBL/GenBank/DDBJ whole genome shotgun (WGS) entry which is preliminary data.</text>
</comment>
<gene>
    <name evidence="2" type="ORF">GCM10023188_14320</name>
</gene>
<sequence length="135" mass="15760">MQFIEGHWRATQPDGLTVEGTWLAPEGDNMVGMMRMMKDGKVTMYEILAYENTDEGLVSLVKHFKPGLIGLEEKDKYDRYNFLEAGKDRVLYQKEGDELRIVYEKRGADQFAIQRGNQENGKWVFKDLFVFNRVK</sequence>
<reference evidence="3" key="1">
    <citation type="journal article" date="2019" name="Int. J. Syst. Evol. Microbiol.">
        <title>The Global Catalogue of Microorganisms (GCM) 10K type strain sequencing project: providing services to taxonomists for standard genome sequencing and annotation.</title>
        <authorList>
            <consortium name="The Broad Institute Genomics Platform"/>
            <consortium name="The Broad Institute Genome Sequencing Center for Infectious Disease"/>
            <person name="Wu L."/>
            <person name="Ma J."/>
        </authorList>
    </citation>
    <scope>NUCLEOTIDE SEQUENCE [LARGE SCALE GENOMIC DNA]</scope>
    <source>
        <strain evidence="3">JCM 17926</strain>
    </source>
</reference>
<name>A0ABP8LGE9_9BACT</name>
<dbReference type="EMBL" id="BAABHC010000005">
    <property type="protein sequence ID" value="GAA4429221.1"/>
    <property type="molecule type" value="Genomic_DNA"/>
</dbReference>
<dbReference type="Pfam" id="PF19780">
    <property type="entry name" value="DUF6265"/>
    <property type="match status" value="1"/>
</dbReference>
<protein>
    <recommendedName>
        <fullName evidence="1">DUF6265 domain-containing protein</fullName>
    </recommendedName>
</protein>